<keyword evidence="2" id="KW-1185">Reference proteome</keyword>
<name>A0ABV3EED2_9ACTN</name>
<protein>
    <submittedName>
        <fullName evidence="1">Uncharacterized protein</fullName>
    </submittedName>
</protein>
<accession>A0ABV3EED2</accession>
<gene>
    <name evidence="1" type="ORF">AB0D65_32055</name>
</gene>
<proteinExistence type="predicted"/>
<comment type="caution">
    <text evidence="1">The sequence shown here is derived from an EMBL/GenBank/DDBJ whole genome shotgun (WGS) entry which is preliminary data.</text>
</comment>
<sequence>MLVSPFGHRALPAGVPYVGQDRSDAVDVTSALRPAPAHPCARAGRRTQSSFSGFGAGRTCAW</sequence>
<dbReference type="RefSeq" id="WP_359988499.1">
    <property type="nucleotide sequence ID" value="NZ_JBEZLS010000031.1"/>
</dbReference>
<organism evidence="1 2">
    <name type="scientific">Streptomyces griseoloalbus</name>
    <dbReference type="NCBI Taxonomy" id="67303"/>
    <lineage>
        <taxon>Bacteria</taxon>
        <taxon>Bacillati</taxon>
        <taxon>Actinomycetota</taxon>
        <taxon>Actinomycetes</taxon>
        <taxon>Kitasatosporales</taxon>
        <taxon>Streptomycetaceae</taxon>
        <taxon>Streptomyces</taxon>
    </lineage>
</organism>
<dbReference type="Proteomes" id="UP001551582">
    <property type="component" value="Unassembled WGS sequence"/>
</dbReference>
<evidence type="ECO:0000313" key="1">
    <source>
        <dbReference type="EMBL" id="MEU9355510.1"/>
    </source>
</evidence>
<reference evidence="1 2" key="1">
    <citation type="submission" date="2024-06" db="EMBL/GenBank/DDBJ databases">
        <title>The Natural Products Discovery Center: Release of the First 8490 Sequenced Strains for Exploring Actinobacteria Biosynthetic Diversity.</title>
        <authorList>
            <person name="Kalkreuter E."/>
            <person name="Kautsar S.A."/>
            <person name="Yang D."/>
            <person name="Bader C.D."/>
            <person name="Teijaro C.N."/>
            <person name="Fluegel L."/>
            <person name="Davis C.M."/>
            <person name="Simpson J.R."/>
            <person name="Lauterbach L."/>
            <person name="Steele A.D."/>
            <person name="Gui C."/>
            <person name="Meng S."/>
            <person name="Li G."/>
            <person name="Viehrig K."/>
            <person name="Ye F."/>
            <person name="Su P."/>
            <person name="Kiefer A.F."/>
            <person name="Nichols A."/>
            <person name="Cepeda A.J."/>
            <person name="Yan W."/>
            <person name="Fan B."/>
            <person name="Jiang Y."/>
            <person name="Adhikari A."/>
            <person name="Zheng C.-J."/>
            <person name="Schuster L."/>
            <person name="Cowan T.M."/>
            <person name="Smanski M.J."/>
            <person name="Chevrette M.G."/>
            <person name="De Carvalho L.P.S."/>
            <person name="Shen B."/>
        </authorList>
    </citation>
    <scope>NUCLEOTIDE SEQUENCE [LARGE SCALE GENOMIC DNA]</scope>
    <source>
        <strain evidence="1 2">NPDC048274</strain>
    </source>
</reference>
<evidence type="ECO:0000313" key="2">
    <source>
        <dbReference type="Proteomes" id="UP001551582"/>
    </source>
</evidence>
<dbReference type="EMBL" id="JBEZLS010000031">
    <property type="protein sequence ID" value="MEU9355510.1"/>
    <property type="molecule type" value="Genomic_DNA"/>
</dbReference>